<sequence>MSEVEEAPSERKTETEETSERERDLDSNPKRFPVEESERGIESPPVDDCCPICFDTFTVPCRAPCGHWYCAGCILQYWNHGAALQPCKCPMCSQQISRLTPETSLNLQQEEEVTEVLKNVWKYNRLFVGGTYGFVLKMLDFPLFIKRMFQAMMDTGRVDGYLYKARLFALFLGILYHLCGFRFLPAGLNAIDFFDYSAIALVVTLYLVGLIRRRQRFQRVRQLAATEP</sequence>
<dbReference type="InterPro" id="IPR027370">
    <property type="entry name" value="Znf-RING_euk"/>
</dbReference>
<keyword evidence="9" id="KW-1185">Reference proteome</keyword>
<feature type="compositionally biased region" description="Basic and acidic residues" evidence="5">
    <location>
        <begin position="8"/>
        <end position="41"/>
    </location>
</feature>
<evidence type="ECO:0000256" key="3">
    <source>
        <dbReference type="ARBA" id="ARBA00022833"/>
    </source>
</evidence>
<evidence type="ECO:0000256" key="4">
    <source>
        <dbReference type="PROSITE-ProRule" id="PRU00175"/>
    </source>
</evidence>
<keyword evidence="6" id="KW-0812">Transmembrane</keyword>
<keyword evidence="2 4" id="KW-0863">Zinc-finger</keyword>
<organism evidence="8 9">
    <name type="scientific">Nyssa sinensis</name>
    <dbReference type="NCBI Taxonomy" id="561372"/>
    <lineage>
        <taxon>Eukaryota</taxon>
        <taxon>Viridiplantae</taxon>
        <taxon>Streptophyta</taxon>
        <taxon>Embryophyta</taxon>
        <taxon>Tracheophyta</taxon>
        <taxon>Spermatophyta</taxon>
        <taxon>Magnoliopsida</taxon>
        <taxon>eudicotyledons</taxon>
        <taxon>Gunneridae</taxon>
        <taxon>Pentapetalae</taxon>
        <taxon>asterids</taxon>
        <taxon>Cornales</taxon>
        <taxon>Nyssaceae</taxon>
        <taxon>Nyssa</taxon>
    </lineage>
</organism>
<dbReference type="SUPFAM" id="SSF57850">
    <property type="entry name" value="RING/U-box"/>
    <property type="match status" value="1"/>
</dbReference>
<dbReference type="GO" id="GO:0061630">
    <property type="term" value="F:ubiquitin protein ligase activity"/>
    <property type="evidence" value="ECO:0007669"/>
    <property type="project" value="InterPro"/>
</dbReference>
<proteinExistence type="predicted"/>
<evidence type="ECO:0000256" key="2">
    <source>
        <dbReference type="ARBA" id="ARBA00022771"/>
    </source>
</evidence>
<evidence type="ECO:0000313" key="9">
    <source>
        <dbReference type="Proteomes" id="UP000325577"/>
    </source>
</evidence>
<dbReference type="InterPro" id="IPR017907">
    <property type="entry name" value="Znf_RING_CS"/>
</dbReference>
<evidence type="ECO:0000256" key="1">
    <source>
        <dbReference type="ARBA" id="ARBA00022723"/>
    </source>
</evidence>
<dbReference type="InterPro" id="IPR013083">
    <property type="entry name" value="Znf_RING/FYVE/PHD"/>
</dbReference>
<dbReference type="PANTHER" id="PTHR22894:SF4">
    <property type="entry name" value="E3 UBIQUITIN-PROTEIN LIGASE RNF170-LIKE ISOFORM X1"/>
    <property type="match status" value="1"/>
</dbReference>
<dbReference type="Gene3D" id="3.30.40.10">
    <property type="entry name" value="Zinc/RING finger domain, C3HC4 (zinc finger)"/>
    <property type="match status" value="1"/>
</dbReference>
<keyword evidence="6" id="KW-1133">Transmembrane helix</keyword>
<keyword evidence="6" id="KW-0472">Membrane</keyword>
<reference evidence="8 9" key="1">
    <citation type="submission" date="2019-09" db="EMBL/GenBank/DDBJ databases">
        <title>A chromosome-level genome assembly of the Chinese tupelo Nyssa sinensis.</title>
        <authorList>
            <person name="Yang X."/>
            <person name="Kang M."/>
            <person name="Yang Y."/>
            <person name="Xiong H."/>
            <person name="Wang M."/>
            <person name="Zhang Z."/>
            <person name="Wang Z."/>
            <person name="Wu H."/>
            <person name="Ma T."/>
            <person name="Liu J."/>
            <person name="Xi Z."/>
        </authorList>
    </citation>
    <scope>NUCLEOTIDE SEQUENCE [LARGE SCALE GENOMIC DNA]</scope>
    <source>
        <strain evidence="8">J267</strain>
        <tissue evidence="8">Leaf</tissue>
    </source>
</reference>
<keyword evidence="1" id="KW-0479">Metal-binding</keyword>
<feature type="transmembrane region" description="Helical" evidence="6">
    <location>
        <begin position="190"/>
        <end position="211"/>
    </location>
</feature>
<evidence type="ECO:0000256" key="6">
    <source>
        <dbReference type="SAM" id="Phobius"/>
    </source>
</evidence>
<evidence type="ECO:0000259" key="7">
    <source>
        <dbReference type="PROSITE" id="PS50089"/>
    </source>
</evidence>
<dbReference type="AlphaFoldDB" id="A0A5J5BRE0"/>
<dbReference type="GO" id="GO:0008270">
    <property type="term" value="F:zinc ion binding"/>
    <property type="evidence" value="ECO:0007669"/>
    <property type="project" value="UniProtKB-KW"/>
</dbReference>
<feature type="transmembrane region" description="Helical" evidence="6">
    <location>
        <begin position="126"/>
        <end position="145"/>
    </location>
</feature>
<dbReference type="EMBL" id="CM018033">
    <property type="protein sequence ID" value="KAA8545509.1"/>
    <property type="molecule type" value="Genomic_DNA"/>
</dbReference>
<keyword evidence="3" id="KW-0862">Zinc</keyword>
<gene>
    <name evidence="8" type="ORF">F0562_020293</name>
</gene>
<dbReference type="Pfam" id="PF13445">
    <property type="entry name" value="zf-RING_UBOX"/>
    <property type="match status" value="1"/>
</dbReference>
<dbReference type="PANTHER" id="PTHR22894">
    <property type="entry name" value="RING-TYPE DOMAIN-CONTAINING PROTEIN"/>
    <property type="match status" value="1"/>
</dbReference>
<protein>
    <recommendedName>
        <fullName evidence="7">RING-type domain-containing protein</fullName>
    </recommendedName>
</protein>
<dbReference type="SMART" id="SM00184">
    <property type="entry name" value="RING"/>
    <property type="match status" value="1"/>
</dbReference>
<feature type="domain" description="RING-type" evidence="7">
    <location>
        <begin position="50"/>
        <end position="93"/>
    </location>
</feature>
<dbReference type="PROSITE" id="PS00518">
    <property type="entry name" value="ZF_RING_1"/>
    <property type="match status" value="1"/>
</dbReference>
<evidence type="ECO:0000313" key="8">
    <source>
        <dbReference type="EMBL" id="KAA8545509.1"/>
    </source>
</evidence>
<name>A0A5J5BRE0_9ASTE</name>
<accession>A0A5J5BRE0</accession>
<dbReference type="OrthoDB" id="9049620at2759"/>
<dbReference type="InterPro" id="IPR038896">
    <property type="entry name" value="RNF170"/>
</dbReference>
<feature type="region of interest" description="Disordered" evidence="5">
    <location>
        <begin position="1"/>
        <end position="44"/>
    </location>
</feature>
<feature type="transmembrane region" description="Helical" evidence="6">
    <location>
        <begin position="165"/>
        <end position="184"/>
    </location>
</feature>
<dbReference type="PROSITE" id="PS50089">
    <property type="entry name" value="ZF_RING_2"/>
    <property type="match status" value="1"/>
</dbReference>
<dbReference type="Proteomes" id="UP000325577">
    <property type="component" value="Linkage Group LG10"/>
</dbReference>
<dbReference type="InterPro" id="IPR001841">
    <property type="entry name" value="Znf_RING"/>
</dbReference>
<evidence type="ECO:0000256" key="5">
    <source>
        <dbReference type="SAM" id="MobiDB-lite"/>
    </source>
</evidence>